<dbReference type="Proteomes" id="UP000807115">
    <property type="component" value="Chromosome 10"/>
</dbReference>
<reference evidence="2" key="2">
    <citation type="submission" date="2020-10" db="EMBL/GenBank/DDBJ databases">
        <authorList>
            <person name="Cooper E.A."/>
            <person name="Brenton Z.W."/>
            <person name="Flinn B.S."/>
            <person name="Jenkins J."/>
            <person name="Shu S."/>
            <person name="Flowers D."/>
            <person name="Luo F."/>
            <person name="Wang Y."/>
            <person name="Xia P."/>
            <person name="Barry K."/>
            <person name="Daum C."/>
            <person name="Lipzen A."/>
            <person name="Yoshinaga Y."/>
            <person name="Schmutz J."/>
            <person name="Saski C."/>
            <person name="Vermerris W."/>
            <person name="Kresovich S."/>
        </authorList>
    </citation>
    <scope>NUCLEOTIDE SEQUENCE</scope>
</reference>
<dbReference type="PANTHER" id="PTHR45224">
    <property type="entry name" value="OS01G0527900 PROTEIN-RELATED"/>
    <property type="match status" value="1"/>
</dbReference>
<dbReference type="EMBL" id="CM027689">
    <property type="protein sequence ID" value="KAG0513893.1"/>
    <property type="molecule type" value="Genomic_DNA"/>
</dbReference>
<proteinExistence type="predicted"/>
<comment type="caution">
    <text evidence="2">The sequence shown here is derived from an EMBL/GenBank/DDBJ whole genome shotgun (WGS) entry which is preliminary data.</text>
</comment>
<feature type="compositionally biased region" description="Polar residues" evidence="1">
    <location>
        <begin position="1"/>
        <end position="35"/>
    </location>
</feature>
<feature type="region of interest" description="Disordered" evidence="1">
    <location>
        <begin position="1"/>
        <end position="67"/>
    </location>
</feature>
<gene>
    <name evidence="2" type="ORF">BDA96_10G142400</name>
</gene>
<feature type="non-terminal residue" evidence="2">
    <location>
        <position position="164"/>
    </location>
</feature>
<evidence type="ECO:0000313" key="3">
    <source>
        <dbReference type="Proteomes" id="UP000807115"/>
    </source>
</evidence>
<feature type="region of interest" description="Disordered" evidence="1">
    <location>
        <begin position="124"/>
        <end position="164"/>
    </location>
</feature>
<reference evidence="2" key="1">
    <citation type="journal article" date="2019" name="BMC Genomics">
        <title>A new reference genome for Sorghum bicolor reveals high levels of sequence similarity between sweet and grain genotypes: implications for the genetics of sugar metabolism.</title>
        <authorList>
            <person name="Cooper E.A."/>
            <person name="Brenton Z.W."/>
            <person name="Flinn B.S."/>
            <person name="Jenkins J."/>
            <person name="Shu S."/>
            <person name="Flowers D."/>
            <person name="Luo F."/>
            <person name="Wang Y."/>
            <person name="Xia P."/>
            <person name="Barry K."/>
            <person name="Daum C."/>
            <person name="Lipzen A."/>
            <person name="Yoshinaga Y."/>
            <person name="Schmutz J."/>
            <person name="Saski C."/>
            <person name="Vermerris W."/>
            <person name="Kresovich S."/>
        </authorList>
    </citation>
    <scope>NUCLEOTIDE SEQUENCE</scope>
</reference>
<protein>
    <recommendedName>
        <fullName evidence="4">Myb-like domain-containing protein</fullName>
    </recommendedName>
</protein>
<accession>A0A921Q351</accession>
<evidence type="ECO:0000256" key="1">
    <source>
        <dbReference type="SAM" id="MobiDB-lite"/>
    </source>
</evidence>
<name>A0A921Q351_SORBI</name>
<dbReference type="AlphaFoldDB" id="A0A921Q351"/>
<sequence>MENTASSFTNMMNSAMTSVDESSPIGSASPVSQEQHQTDVPPVNTPVWSDNDSCPEESGKKEGRQFWSEEENLRLVSAWLKHSTDPIVGVDRRGDRKTGAQLKNHWTKTIPLITIFNACYEKEKREHASGESDDQVMKRAWISDEKEKREHATYLRKPTTEDIQ</sequence>
<evidence type="ECO:0000313" key="2">
    <source>
        <dbReference type="EMBL" id="KAG0513893.1"/>
    </source>
</evidence>
<organism evidence="2 3">
    <name type="scientific">Sorghum bicolor</name>
    <name type="common">Sorghum</name>
    <name type="synonym">Sorghum vulgare</name>
    <dbReference type="NCBI Taxonomy" id="4558"/>
    <lineage>
        <taxon>Eukaryota</taxon>
        <taxon>Viridiplantae</taxon>
        <taxon>Streptophyta</taxon>
        <taxon>Embryophyta</taxon>
        <taxon>Tracheophyta</taxon>
        <taxon>Spermatophyta</taxon>
        <taxon>Magnoliopsida</taxon>
        <taxon>Liliopsida</taxon>
        <taxon>Poales</taxon>
        <taxon>Poaceae</taxon>
        <taxon>PACMAD clade</taxon>
        <taxon>Panicoideae</taxon>
        <taxon>Andropogonodae</taxon>
        <taxon>Andropogoneae</taxon>
        <taxon>Sorghinae</taxon>
        <taxon>Sorghum</taxon>
    </lineage>
</organism>
<feature type="compositionally biased region" description="Basic and acidic residues" evidence="1">
    <location>
        <begin position="124"/>
        <end position="153"/>
    </location>
</feature>
<evidence type="ECO:0008006" key="4">
    <source>
        <dbReference type="Google" id="ProtNLM"/>
    </source>
</evidence>